<evidence type="ECO:0000256" key="2">
    <source>
        <dbReference type="ARBA" id="ARBA00022741"/>
    </source>
</evidence>
<dbReference type="GO" id="GO:0140662">
    <property type="term" value="F:ATP-dependent protein folding chaperone"/>
    <property type="evidence" value="ECO:0007669"/>
    <property type="project" value="InterPro"/>
</dbReference>
<keyword evidence="2 4" id="KW-0547">Nucleotide-binding</keyword>
<protein>
    <submittedName>
        <fullName evidence="5">Uncharacterized protein</fullName>
    </submittedName>
</protein>
<dbReference type="InterPro" id="IPR029047">
    <property type="entry name" value="HSP70_peptide-bd_sf"/>
</dbReference>
<dbReference type="InterPro" id="IPR043129">
    <property type="entry name" value="ATPase_NBD"/>
</dbReference>
<gene>
    <name evidence="5" type="ORF">PFISCL1PPCAC_23599</name>
</gene>
<keyword evidence="6" id="KW-1185">Reference proteome</keyword>
<reference evidence="5" key="1">
    <citation type="submission" date="2023-10" db="EMBL/GenBank/DDBJ databases">
        <title>Genome assembly of Pristionchus species.</title>
        <authorList>
            <person name="Yoshida K."/>
            <person name="Sommer R.J."/>
        </authorList>
    </citation>
    <scope>NUCLEOTIDE SEQUENCE</scope>
    <source>
        <strain evidence="5">RS5133</strain>
    </source>
</reference>
<dbReference type="InterPro" id="IPR018181">
    <property type="entry name" value="Heat_shock_70_CS"/>
</dbReference>
<evidence type="ECO:0000313" key="5">
    <source>
        <dbReference type="EMBL" id="GMT32302.1"/>
    </source>
</evidence>
<sequence length="520" mass="57433">IGMPPPAIGIDLGTTFSAVCFVDRGDTKVIHNNAGNDITPSVVHFGDVVLVGEEALKSRKEGGRNTVDNIKRLMGREHDEEAVRKRSWPFEVLRGRNNRVSVRIEAEQYSPEEISAFILKYLKEIAKKYLGEEPVDAVITVPSNFTNVQRQATKDAGEMAGFNVQQIVNEPTAAAIAFCSKHESRENRRVLVYDLGGGTFDVSIVEIEGRKTRVLATDGLTSLGGHDFDVEIYKEALERFREMGIIIKENDFVLMDACEQAKRALSKLNSARINHIRHGSKGFILTYDTFVDLCINLFVETITLTDKVIKEANINEKDLSDIVLVGGSTRIRKIRELLKERFPNTRIRDDIEADLAVAQGAAILANALSKGEMQKSDVDANLSSISLVDVTPLSLGLKIDGDKTSLLIPKNTSCPFESYQLCSNVIDYEKSLSIEIVEGENEAASENSALAMFEIAVFPKPKGKNLIKVIFSIDVNGILSVHAIDQHTNKEVSITIQSGKLDENERARMADQLSRIVQSG</sequence>
<dbReference type="Pfam" id="PF00012">
    <property type="entry name" value="HSP70"/>
    <property type="match status" value="1"/>
</dbReference>
<accession>A0AAV5WK11</accession>
<keyword evidence="3 4" id="KW-0067">ATP-binding</keyword>
<dbReference type="PANTHER" id="PTHR19375">
    <property type="entry name" value="HEAT SHOCK PROTEIN 70KDA"/>
    <property type="match status" value="1"/>
</dbReference>
<dbReference type="AlphaFoldDB" id="A0AAV5WK11"/>
<dbReference type="PROSITE" id="PS00329">
    <property type="entry name" value="HSP70_2"/>
    <property type="match status" value="1"/>
</dbReference>
<dbReference type="GO" id="GO:0005524">
    <property type="term" value="F:ATP binding"/>
    <property type="evidence" value="ECO:0007669"/>
    <property type="project" value="UniProtKB-KW"/>
</dbReference>
<evidence type="ECO:0000256" key="1">
    <source>
        <dbReference type="ARBA" id="ARBA00007381"/>
    </source>
</evidence>
<dbReference type="GO" id="GO:0006950">
    <property type="term" value="P:response to stress"/>
    <property type="evidence" value="ECO:0007669"/>
    <property type="project" value="UniProtKB-ARBA"/>
</dbReference>
<dbReference type="Gene3D" id="2.60.34.10">
    <property type="entry name" value="Substrate Binding Domain Of DNAk, Chain A, domain 1"/>
    <property type="match status" value="1"/>
</dbReference>
<dbReference type="PROSITE" id="PS00297">
    <property type="entry name" value="HSP70_1"/>
    <property type="match status" value="1"/>
</dbReference>
<feature type="non-terminal residue" evidence="5">
    <location>
        <position position="1"/>
    </location>
</feature>
<dbReference type="SUPFAM" id="SSF100920">
    <property type="entry name" value="Heat shock protein 70kD (HSP70), peptide-binding domain"/>
    <property type="match status" value="1"/>
</dbReference>
<evidence type="ECO:0000313" key="6">
    <source>
        <dbReference type="Proteomes" id="UP001432322"/>
    </source>
</evidence>
<organism evidence="5 6">
    <name type="scientific">Pristionchus fissidentatus</name>
    <dbReference type="NCBI Taxonomy" id="1538716"/>
    <lineage>
        <taxon>Eukaryota</taxon>
        <taxon>Metazoa</taxon>
        <taxon>Ecdysozoa</taxon>
        <taxon>Nematoda</taxon>
        <taxon>Chromadorea</taxon>
        <taxon>Rhabditida</taxon>
        <taxon>Rhabditina</taxon>
        <taxon>Diplogasteromorpha</taxon>
        <taxon>Diplogasteroidea</taxon>
        <taxon>Neodiplogasteridae</taxon>
        <taxon>Pristionchus</taxon>
    </lineage>
</organism>
<evidence type="ECO:0000256" key="3">
    <source>
        <dbReference type="ARBA" id="ARBA00022840"/>
    </source>
</evidence>
<dbReference type="Gene3D" id="3.30.420.40">
    <property type="match status" value="2"/>
</dbReference>
<name>A0AAV5WK11_9BILA</name>
<dbReference type="EMBL" id="BTSY01000006">
    <property type="protein sequence ID" value="GMT32302.1"/>
    <property type="molecule type" value="Genomic_DNA"/>
</dbReference>
<comment type="similarity">
    <text evidence="1 4">Belongs to the heat shock protein 70 family.</text>
</comment>
<dbReference type="InterPro" id="IPR013126">
    <property type="entry name" value="Hsp_70_fam"/>
</dbReference>
<proteinExistence type="inferred from homology"/>
<evidence type="ECO:0000256" key="4">
    <source>
        <dbReference type="RuleBase" id="RU003322"/>
    </source>
</evidence>
<dbReference type="PRINTS" id="PR00301">
    <property type="entry name" value="HEATSHOCK70"/>
</dbReference>
<dbReference type="SUPFAM" id="SSF53067">
    <property type="entry name" value="Actin-like ATPase domain"/>
    <property type="match status" value="2"/>
</dbReference>
<dbReference type="Proteomes" id="UP001432322">
    <property type="component" value="Unassembled WGS sequence"/>
</dbReference>
<dbReference type="Gene3D" id="3.90.640.10">
    <property type="entry name" value="Actin, Chain A, domain 4"/>
    <property type="match status" value="1"/>
</dbReference>
<comment type="caution">
    <text evidence="5">The sequence shown here is derived from an EMBL/GenBank/DDBJ whole genome shotgun (WGS) entry which is preliminary data.</text>
</comment>